<sequence length="67" mass="7989">MKRNNEIYFENRKHGKKEVKSSSQLERLENTTEFLEILEAMKAIFVDTMRDMHQISDSSMEHAELNE</sequence>
<dbReference type="EMBL" id="UYRX01000013">
    <property type="protein sequence ID" value="VDK68712.1"/>
    <property type="molecule type" value="Genomic_DNA"/>
</dbReference>
<accession>A0A3P6RZ45</accession>
<name>A0A3P6RZ45_LITSI</name>
<organism evidence="2 3">
    <name type="scientific">Litomosoides sigmodontis</name>
    <name type="common">Filarial nematode worm</name>
    <dbReference type="NCBI Taxonomy" id="42156"/>
    <lineage>
        <taxon>Eukaryota</taxon>
        <taxon>Metazoa</taxon>
        <taxon>Ecdysozoa</taxon>
        <taxon>Nematoda</taxon>
        <taxon>Chromadorea</taxon>
        <taxon>Rhabditida</taxon>
        <taxon>Spirurina</taxon>
        <taxon>Spiruromorpha</taxon>
        <taxon>Filarioidea</taxon>
        <taxon>Onchocercidae</taxon>
        <taxon>Litomosoides</taxon>
    </lineage>
</organism>
<dbReference type="Proteomes" id="UP000277928">
    <property type="component" value="Unassembled WGS sequence"/>
</dbReference>
<evidence type="ECO:0000313" key="3">
    <source>
        <dbReference type="Proteomes" id="UP000277928"/>
    </source>
</evidence>
<feature type="region of interest" description="Disordered" evidence="1">
    <location>
        <begin position="1"/>
        <end position="24"/>
    </location>
</feature>
<protein>
    <submittedName>
        <fullName evidence="2">Uncharacterized protein</fullName>
    </submittedName>
</protein>
<dbReference type="AlphaFoldDB" id="A0A3P6RZ45"/>
<evidence type="ECO:0000256" key="1">
    <source>
        <dbReference type="SAM" id="MobiDB-lite"/>
    </source>
</evidence>
<reference evidence="2 3" key="1">
    <citation type="submission" date="2018-08" db="EMBL/GenBank/DDBJ databases">
        <authorList>
            <person name="Laetsch R D."/>
            <person name="Stevens L."/>
            <person name="Kumar S."/>
            <person name="Blaxter L. M."/>
        </authorList>
    </citation>
    <scope>NUCLEOTIDE SEQUENCE [LARGE SCALE GENOMIC DNA]</scope>
</reference>
<evidence type="ECO:0000313" key="2">
    <source>
        <dbReference type="EMBL" id="VDK68712.1"/>
    </source>
</evidence>
<proteinExistence type="predicted"/>
<gene>
    <name evidence="2" type="ORF">NLS_LOCUS519</name>
</gene>
<keyword evidence="3" id="KW-1185">Reference proteome</keyword>